<protein>
    <submittedName>
        <fullName evidence="1">Uncharacterized protein</fullName>
    </submittedName>
</protein>
<sequence length="138" mass="15222">MSRWRDMHADGAALHAPARGARFDVAVHAAWDARAPEGIDRARFRRALARQIRQDAWRALRTVRGFVPAVEVASDHSRPGRARVLATAGGRLDCRPAPRALIEHRLAELLADPASRLRWSRNAARAAARRGADPQEGS</sequence>
<dbReference type="STRING" id="1189325.SAMN04488119_1143"/>
<reference evidence="1 2" key="1">
    <citation type="submission" date="2016-12" db="EMBL/GenBank/DDBJ databases">
        <authorList>
            <person name="Song W.-J."/>
            <person name="Kurnit D.M."/>
        </authorList>
    </citation>
    <scope>NUCLEOTIDE SEQUENCE [LARGE SCALE GENOMIC DNA]</scope>
    <source>
        <strain evidence="1 2">CGMCC 1.10808</strain>
    </source>
</reference>
<dbReference type="AlphaFoldDB" id="A0A1M7U3G7"/>
<evidence type="ECO:0000313" key="2">
    <source>
        <dbReference type="Proteomes" id="UP000184066"/>
    </source>
</evidence>
<evidence type="ECO:0000313" key="1">
    <source>
        <dbReference type="EMBL" id="SHN77495.1"/>
    </source>
</evidence>
<keyword evidence="2" id="KW-1185">Reference proteome</keyword>
<accession>A0A1M7U3G7</accession>
<dbReference type="EMBL" id="FRDL01000016">
    <property type="protein sequence ID" value="SHN77495.1"/>
    <property type="molecule type" value="Genomic_DNA"/>
</dbReference>
<dbReference type="RefSeq" id="WP_072748477.1">
    <property type="nucleotide sequence ID" value="NZ_FOHL01000014.1"/>
</dbReference>
<dbReference type="Proteomes" id="UP000184066">
    <property type="component" value="Unassembled WGS sequence"/>
</dbReference>
<gene>
    <name evidence="1" type="ORF">SAMN05216200_1164</name>
</gene>
<organism evidence="1 2">
    <name type="scientific">Oceanicella actignis</name>
    <dbReference type="NCBI Taxonomy" id="1189325"/>
    <lineage>
        <taxon>Bacteria</taxon>
        <taxon>Pseudomonadati</taxon>
        <taxon>Pseudomonadota</taxon>
        <taxon>Alphaproteobacteria</taxon>
        <taxon>Rhodobacterales</taxon>
        <taxon>Paracoccaceae</taxon>
        <taxon>Oceanicella</taxon>
    </lineage>
</organism>
<dbReference type="OrthoDB" id="7658483at2"/>
<name>A0A1M7U3G7_9RHOB</name>
<proteinExistence type="predicted"/>